<comment type="caution">
    <text evidence="2">The sequence shown here is derived from an EMBL/GenBank/DDBJ whole genome shotgun (WGS) entry which is preliminary data.</text>
</comment>
<feature type="transmembrane region" description="Helical" evidence="1">
    <location>
        <begin position="7"/>
        <end position="25"/>
    </location>
</feature>
<proteinExistence type="predicted"/>
<feature type="transmembrane region" description="Helical" evidence="1">
    <location>
        <begin position="45"/>
        <end position="61"/>
    </location>
</feature>
<protein>
    <recommendedName>
        <fullName evidence="4">DoxX family protein</fullName>
    </recommendedName>
</protein>
<accession>A0A327ZQS9</accession>
<reference evidence="2 3" key="1">
    <citation type="journal article" date="2018" name="Front. Microbiol.">
        <title>Description and Comparative Genomics of Macrococcus caseolyticus subsp. hominis subsp. nov., Macrococcus goetzii sp. nov., Macrococcus epidermidis sp. nov., and Macrococcus bohemicus sp. nov., Novel Macrococci From Human Clinical Material With Virulence Potential and Suspected Uptake of Foreign DNA by Natural Transformation.</title>
        <authorList>
            <person name="Maslanova I."/>
            <person name="Wertheimer Z."/>
            <person name="Sedlacek I."/>
            <person name="Svec P."/>
            <person name="Indrakova A."/>
            <person name="Kovarovic V."/>
            <person name="Schumann P."/>
            <person name="Sproer C."/>
            <person name="Kralova S."/>
            <person name="Sedo O."/>
            <person name="Kristofova L."/>
            <person name="Vrbovska V."/>
            <person name="Fuzik T."/>
            <person name="Petras P."/>
            <person name="Zdrahal Z."/>
            <person name="Ruzickova V."/>
            <person name="Doskar J."/>
            <person name="Pantucek R."/>
        </authorList>
    </citation>
    <scope>NUCLEOTIDE SEQUENCE [LARGE SCALE GENOMIC DNA]</scope>
    <source>
        <strain evidence="2 3">01/688</strain>
    </source>
</reference>
<gene>
    <name evidence="2" type="ORF">BHU61_08080</name>
</gene>
<sequence>MKLIKLLLKTILGLGFFTAGVLHFLREPNFTKIVPGYIPFKKEVVYISGVIEMIMGVYLIIKKPSESAKKLINIFLLGVFPANIYMARKGIPLGDKRLPKSALYGRLPLQFVLMKLIKVL</sequence>
<dbReference type="Proteomes" id="UP000249808">
    <property type="component" value="Unassembled WGS sequence"/>
</dbReference>
<keyword evidence="1" id="KW-1133">Transmembrane helix</keyword>
<evidence type="ECO:0000256" key="1">
    <source>
        <dbReference type="SAM" id="Phobius"/>
    </source>
</evidence>
<organism evidence="2 3">
    <name type="scientific">Macrococcus epidermidis</name>
    <dbReference type="NCBI Taxonomy" id="1902580"/>
    <lineage>
        <taxon>Bacteria</taxon>
        <taxon>Bacillati</taxon>
        <taxon>Bacillota</taxon>
        <taxon>Bacilli</taxon>
        <taxon>Bacillales</taxon>
        <taxon>Staphylococcaceae</taxon>
        <taxon>Macrococcus</taxon>
    </lineage>
</organism>
<evidence type="ECO:0000313" key="3">
    <source>
        <dbReference type="Proteomes" id="UP000249808"/>
    </source>
</evidence>
<keyword evidence="3" id="KW-1185">Reference proteome</keyword>
<name>A0A327ZQS9_9STAP</name>
<keyword evidence="1" id="KW-0812">Transmembrane</keyword>
<keyword evidence="1" id="KW-0472">Membrane</keyword>
<dbReference type="PANTHER" id="PTHR36974">
    <property type="entry name" value="MEMBRANE PROTEIN-RELATED"/>
    <property type="match status" value="1"/>
</dbReference>
<dbReference type="AlphaFoldDB" id="A0A327ZQS9"/>
<dbReference type="EMBL" id="PZJH01000003">
    <property type="protein sequence ID" value="RAK44661.1"/>
    <property type="molecule type" value="Genomic_DNA"/>
</dbReference>
<dbReference type="PANTHER" id="PTHR36974:SF1">
    <property type="entry name" value="DOXX FAMILY MEMBRANE PROTEIN"/>
    <property type="match status" value="1"/>
</dbReference>
<evidence type="ECO:0000313" key="2">
    <source>
        <dbReference type="EMBL" id="RAK44661.1"/>
    </source>
</evidence>
<evidence type="ECO:0008006" key="4">
    <source>
        <dbReference type="Google" id="ProtNLM"/>
    </source>
</evidence>
<dbReference type="RefSeq" id="WP_111716029.1">
    <property type="nucleotide sequence ID" value="NZ_JBHSSR010000013.1"/>
</dbReference>